<evidence type="ECO:0000313" key="2">
    <source>
        <dbReference type="EMBL" id="EHI74161.1"/>
    </source>
</evidence>
<dbReference type="EMBL" id="AEUV02000002">
    <property type="protein sequence ID" value="EHI74161.1"/>
    <property type="molecule type" value="Genomic_DNA"/>
</dbReference>
<dbReference type="Pfam" id="PF11311">
    <property type="entry name" value="DUF3114"/>
    <property type="match status" value="1"/>
</dbReference>
<feature type="compositionally biased region" description="Basic and acidic residues" evidence="1">
    <location>
        <begin position="247"/>
        <end position="272"/>
    </location>
</feature>
<evidence type="ECO:0008006" key="4">
    <source>
        <dbReference type="Google" id="ProtNLM"/>
    </source>
</evidence>
<dbReference type="RefSeq" id="WP_004227031.1">
    <property type="nucleotide sequence ID" value="NZ_AEUV02000002.1"/>
</dbReference>
<organism evidence="2 3">
    <name type="scientific">Streptococcus criceti HS-6</name>
    <dbReference type="NCBI Taxonomy" id="873449"/>
    <lineage>
        <taxon>Bacteria</taxon>
        <taxon>Bacillati</taxon>
        <taxon>Bacillota</taxon>
        <taxon>Bacilli</taxon>
        <taxon>Lactobacillales</taxon>
        <taxon>Streptococcaceae</taxon>
        <taxon>Streptococcus</taxon>
    </lineage>
</organism>
<name>G5JRM5_STRCG</name>
<comment type="caution">
    <text evidence="2">The sequence shown here is derived from an EMBL/GenBank/DDBJ whole genome shotgun (WGS) entry which is preliminary data.</text>
</comment>
<reference evidence="2" key="1">
    <citation type="submission" date="2011-07" db="EMBL/GenBank/DDBJ databases">
        <authorList>
            <person name="Stanhope M.J."/>
            <person name="Durkin A.S."/>
            <person name="Hostetler J."/>
            <person name="Kim M."/>
            <person name="Radune D."/>
            <person name="Singh I."/>
            <person name="Town C.D."/>
        </authorList>
    </citation>
    <scope>NUCLEOTIDE SEQUENCE [LARGE SCALE GENOMIC DNA]</scope>
    <source>
        <strain evidence="2">HS-6</strain>
    </source>
</reference>
<feature type="compositionally biased region" description="Basic and acidic residues" evidence="1">
    <location>
        <begin position="210"/>
        <end position="234"/>
    </location>
</feature>
<dbReference type="InterPro" id="IPR021462">
    <property type="entry name" value="DUF3114"/>
</dbReference>
<dbReference type="STRING" id="873449.STRCR_2034"/>
<keyword evidence="3" id="KW-1185">Reference proteome</keyword>
<protein>
    <recommendedName>
        <fullName evidence="4">DUF3114 domain-containing protein</fullName>
    </recommendedName>
</protein>
<evidence type="ECO:0000256" key="1">
    <source>
        <dbReference type="SAM" id="MobiDB-lite"/>
    </source>
</evidence>
<evidence type="ECO:0000313" key="3">
    <source>
        <dbReference type="Proteomes" id="UP000004322"/>
    </source>
</evidence>
<feature type="region of interest" description="Disordered" evidence="1">
    <location>
        <begin position="206"/>
        <end position="272"/>
    </location>
</feature>
<accession>G5JRM5</accession>
<sequence length="272" mass="31127">MIYKVLGAKVDENGFLQMTNMKITDSDQQGAYKFTTNMDDALDFDNTFSDIVQGAYPKGLPTNLKEGSQDFTRAQETHQFRYYMDKKNNDALRAAYPEAANDLERIKKYNAAHPHHQFKGEKARYHNKYQGEPKDYKDHFEKYGENSKYVSSGDGFYTEFVVDKNGNLVTQWNAYEIDENGNVNSDPNKQYTKEEQMQLVDGNSVNYAESSDKGKHHGALDSDPVSKYDPEVRNKVGSKWKSPVTGEGKESAPHYFDTDKSEKDANERLKND</sequence>
<proteinExistence type="predicted"/>
<dbReference type="Proteomes" id="UP000004322">
    <property type="component" value="Unassembled WGS sequence"/>
</dbReference>
<gene>
    <name evidence="2" type="ORF">STRCR_2034</name>
</gene>
<dbReference type="AlphaFoldDB" id="G5JRM5"/>